<dbReference type="AlphaFoldDB" id="A0A381UHZ9"/>
<evidence type="ECO:0000313" key="5">
    <source>
        <dbReference type="EMBL" id="SVA27790.1"/>
    </source>
</evidence>
<reference evidence="5" key="1">
    <citation type="submission" date="2018-05" db="EMBL/GenBank/DDBJ databases">
        <authorList>
            <person name="Lanie J.A."/>
            <person name="Ng W.-L."/>
            <person name="Kazmierczak K.M."/>
            <person name="Andrzejewski T.M."/>
            <person name="Davidsen T.M."/>
            <person name="Wayne K.J."/>
            <person name="Tettelin H."/>
            <person name="Glass J.I."/>
            <person name="Rusch D."/>
            <person name="Podicherti R."/>
            <person name="Tsui H.-C.T."/>
            <person name="Winkler M.E."/>
        </authorList>
    </citation>
    <scope>NUCLEOTIDE SEQUENCE</scope>
</reference>
<keyword evidence="4" id="KW-0862">Zinc</keyword>
<dbReference type="GO" id="GO:0043720">
    <property type="term" value="F:3-keto-5-aminohexanoate cleavage activity"/>
    <property type="evidence" value="ECO:0007669"/>
    <property type="project" value="InterPro"/>
</dbReference>
<evidence type="ECO:0000256" key="4">
    <source>
        <dbReference type="ARBA" id="ARBA00022833"/>
    </source>
</evidence>
<sequence length="292" mass="31796">MNYEVIITCAVTGSGETAEKHPDLPKSPEQIAAAAIEAAEAGAAVAHIHVRDPQTGEAGRKLEWYQEVVERVRASSTDVVLNLTAGMGGDFMPDKEDPGKGGPGTDMATPEERLAHVKKLLPEICTLDCGTQNYSTTAYVSTPDMLREMAKIIQELGVKPEIEVFELGQIWFAKQLIKEGLIDEPPLFQLCMGIPWTAEANAENMLALRNMLPENSIWAGFGISRMQMPMVAQAMILGGNVRVGLEDNLYLKRGVLASNGQLVERAVEIIERLGGSIVSPQQTREKLGLTKR</sequence>
<name>A0A381UHZ9_9ZZZZ</name>
<dbReference type="PANTHER" id="PTHR37418:SF2">
    <property type="entry name" value="3-KETO-5-AMINOHEXANOATE CLEAVAGE ENZYME"/>
    <property type="match status" value="1"/>
</dbReference>
<dbReference type="Gene3D" id="3.20.20.70">
    <property type="entry name" value="Aldolase class I"/>
    <property type="match status" value="1"/>
</dbReference>
<evidence type="ECO:0008006" key="6">
    <source>
        <dbReference type="Google" id="ProtNLM"/>
    </source>
</evidence>
<gene>
    <name evidence="5" type="ORF">METZ01_LOCUS80644</name>
</gene>
<protein>
    <recommendedName>
        <fullName evidence="6">NADPH:quinone reductase</fullName>
    </recommendedName>
</protein>
<evidence type="ECO:0000256" key="1">
    <source>
        <dbReference type="ARBA" id="ARBA00001947"/>
    </source>
</evidence>
<proteinExistence type="predicted"/>
<dbReference type="EMBL" id="UINC01006483">
    <property type="protein sequence ID" value="SVA27790.1"/>
    <property type="molecule type" value="Genomic_DNA"/>
</dbReference>
<organism evidence="5">
    <name type="scientific">marine metagenome</name>
    <dbReference type="NCBI Taxonomy" id="408172"/>
    <lineage>
        <taxon>unclassified sequences</taxon>
        <taxon>metagenomes</taxon>
        <taxon>ecological metagenomes</taxon>
    </lineage>
</organism>
<dbReference type="Pfam" id="PF05853">
    <property type="entry name" value="BKACE"/>
    <property type="match status" value="1"/>
</dbReference>
<evidence type="ECO:0000256" key="3">
    <source>
        <dbReference type="ARBA" id="ARBA00022723"/>
    </source>
</evidence>
<dbReference type="InterPro" id="IPR008567">
    <property type="entry name" value="BKACE"/>
</dbReference>
<dbReference type="InterPro" id="IPR013785">
    <property type="entry name" value="Aldolase_TIM"/>
</dbReference>
<keyword evidence="3" id="KW-0479">Metal-binding</keyword>
<evidence type="ECO:0000256" key="2">
    <source>
        <dbReference type="ARBA" id="ARBA00022679"/>
    </source>
</evidence>
<dbReference type="GO" id="GO:0046872">
    <property type="term" value="F:metal ion binding"/>
    <property type="evidence" value="ECO:0007669"/>
    <property type="project" value="UniProtKB-KW"/>
</dbReference>
<dbReference type="PANTHER" id="PTHR37418">
    <property type="entry name" value="3-KETO-5-AMINOHEXANOATE CLEAVAGE ENZYME-RELATED"/>
    <property type="match status" value="1"/>
</dbReference>
<accession>A0A381UHZ9</accession>
<keyword evidence="2" id="KW-0808">Transferase</keyword>
<comment type="cofactor">
    <cofactor evidence="1">
        <name>Zn(2+)</name>
        <dbReference type="ChEBI" id="CHEBI:29105"/>
    </cofactor>
</comment>